<organism evidence="1 2">
    <name type="scientific">Galerina marginata (strain CBS 339.88)</name>
    <dbReference type="NCBI Taxonomy" id="685588"/>
    <lineage>
        <taxon>Eukaryota</taxon>
        <taxon>Fungi</taxon>
        <taxon>Dikarya</taxon>
        <taxon>Basidiomycota</taxon>
        <taxon>Agaricomycotina</taxon>
        <taxon>Agaricomycetes</taxon>
        <taxon>Agaricomycetidae</taxon>
        <taxon>Agaricales</taxon>
        <taxon>Agaricineae</taxon>
        <taxon>Strophariaceae</taxon>
        <taxon>Galerina</taxon>
    </lineage>
</organism>
<proteinExistence type="predicted"/>
<dbReference type="Proteomes" id="UP000027222">
    <property type="component" value="Unassembled WGS sequence"/>
</dbReference>
<dbReference type="EMBL" id="KL142367">
    <property type="protein sequence ID" value="KDR86036.1"/>
    <property type="molecule type" value="Genomic_DNA"/>
</dbReference>
<accession>A0A067TS97</accession>
<dbReference type="AlphaFoldDB" id="A0A067TS97"/>
<keyword evidence="2" id="KW-1185">Reference proteome</keyword>
<reference evidence="2" key="1">
    <citation type="journal article" date="2014" name="Proc. Natl. Acad. Sci. U.S.A.">
        <title>Extensive sampling of basidiomycete genomes demonstrates inadequacy of the white-rot/brown-rot paradigm for wood decay fungi.</title>
        <authorList>
            <person name="Riley R."/>
            <person name="Salamov A.A."/>
            <person name="Brown D.W."/>
            <person name="Nagy L.G."/>
            <person name="Floudas D."/>
            <person name="Held B.W."/>
            <person name="Levasseur A."/>
            <person name="Lombard V."/>
            <person name="Morin E."/>
            <person name="Otillar R."/>
            <person name="Lindquist E.A."/>
            <person name="Sun H."/>
            <person name="LaButti K.M."/>
            <person name="Schmutz J."/>
            <person name="Jabbour D."/>
            <person name="Luo H."/>
            <person name="Baker S.E."/>
            <person name="Pisabarro A.G."/>
            <person name="Walton J.D."/>
            <person name="Blanchette R.A."/>
            <person name="Henrissat B."/>
            <person name="Martin F."/>
            <person name="Cullen D."/>
            <person name="Hibbett D.S."/>
            <person name="Grigoriev I.V."/>
        </authorList>
    </citation>
    <scope>NUCLEOTIDE SEQUENCE [LARGE SCALE GENOMIC DNA]</scope>
    <source>
        <strain evidence="2">CBS 339.88</strain>
    </source>
</reference>
<sequence>METWMETTQTFSYYHEDGTKELLHLDPRLSSPNVDPKKRPYKFSPMPADATAGDRFYFLGWPISWDELKALGTRRNPRCRSGPLQAVAGCDYLRVASGFRFLQTATVEPQTEEEKNAPENKDGLTLLMLWVNEAELFHRIPNQGQVDKLVEILKREPAWYRDMYETDEFDRHHIH</sequence>
<evidence type="ECO:0000313" key="2">
    <source>
        <dbReference type="Proteomes" id="UP000027222"/>
    </source>
</evidence>
<dbReference type="HOGENOM" id="CLU_125567_1_0_1"/>
<name>A0A067TS97_GALM3</name>
<evidence type="ECO:0000313" key="1">
    <source>
        <dbReference type="EMBL" id="KDR86036.1"/>
    </source>
</evidence>
<protein>
    <submittedName>
        <fullName evidence="1">Uncharacterized protein</fullName>
    </submittedName>
</protein>
<gene>
    <name evidence="1" type="ORF">GALMADRAFT_399463</name>
</gene>
<dbReference type="OrthoDB" id="3112137at2759"/>